<protein>
    <submittedName>
        <fullName evidence="1">Uncharacterized protein</fullName>
    </submittedName>
</protein>
<dbReference type="Proteomes" id="UP000619293">
    <property type="component" value="Unassembled WGS sequence"/>
</dbReference>
<reference evidence="1 2" key="1">
    <citation type="submission" date="2021-01" db="EMBL/GenBank/DDBJ databases">
        <title>Whole genome shotgun sequence of Catellatospora chokoriensis NBRC 107358.</title>
        <authorList>
            <person name="Komaki H."/>
            <person name="Tamura T."/>
        </authorList>
    </citation>
    <scope>NUCLEOTIDE SEQUENCE [LARGE SCALE GENOMIC DNA]</scope>
    <source>
        <strain evidence="1 2">NBRC 107358</strain>
    </source>
</reference>
<accession>A0A8J3NRY8</accession>
<name>A0A8J3NRY8_9ACTN</name>
<comment type="caution">
    <text evidence="1">The sequence shown here is derived from an EMBL/GenBank/DDBJ whole genome shotgun (WGS) entry which is preliminary data.</text>
</comment>
<dbReference type="EMBL" id="BONG01000023">
    <property type="protein sequence ID" value="GIF90475.1"/>
    <property type="molecule type" value="Genomic_DNA"/>
</dbReference>
<gene>
    <name evidence="1" type="ORF">Cch02nite_39190</name>
</gene>
<proteinExistence type="predicted"/>
<organism evidence="1 2">
    <name type="scientific">Catellatospora chokoriensis</name>
    <dbReference type="NCBI Taxonomy" id="310353"/>
    <lineage>
        <taxon>Bacteria</taxon>
        <taxon>Bacillati</taxon>
        <taxon>Actinomycetota</taxon>
        <taxon>Actinomycetes</taxon>
        <taxon>Micromonosporales</taxon>
        <taxon>Micromonosporaceae</taxon>
        <taxon>Catellatospora</taxon>
    </lineage>
</organism>
<sequence>MRPRTDTVLVDGAGTRLRVSYTGPAHQMPDVLALVAADLAEHGPASVFWPELRPAQRRLLTTGPTT</sequence>
<dbReference type="AlphaFoldDB" id="A0A8J3NRY8"/>
<evidence type="ECO:0000313" key="2">
    <source>
        <dbReference type="Proteomes" id="UP000619293"/>
    </source>
</evidence>
<keyword evidence="2" id="KW-1185">Reference proteome</keyword>
<evidence type="ECO:0000313" key="1">
    <source>
        <dbReference type="EMBL" id="GIF90475.1"/>
    </source>
</evidence>
<dbReference type="RefSeq" id="WP_191842566.1">
    <property type="nucleotide sequence ID" value="NZ_BAAALB010000024.1"/>
</dbReference>